<dbReference type="SUPFAM" id="SSF52266">
    <property type="entry name" value="SGNH hydrolase"/>
    <property type="match status" value="1"/>
</dbReference>
<dbReference type="AlphaFoldDB" id="A0A7C4LQV3"/>
<dbReference type="GO" id="GO:0016788">
    <property type="term" value="F:hydrolase activity, acting on ester bonds"/>
    <property type="evidence" value="ECO:0007669"/>
    <property type="project" value="UniProtKB-ARBA"/>
</dbReference>
<sequence>MSRALRRRRAFLFRLMGVLLPTTAGAAIASWYLAHRPLYLEEVVSGGLPATRHRFLYDELLGWKNIPRWRSTTFGQPLTINALGLRGREVLRRKPPGTRRLLILGDSFAWGYGVADDDVFAAVLERQFQAAGKPWEVLNAGVLGWGTDQQYLFLKRDGYEFGPDIVVVAFFLLNDPINNVTTGHVNWSKPVFLDSSLRDLMHVPCPKPGSGATPVWNQVDPLEMTLALLRAIAEDCRRHNCTVVVMKFGGYLDTGPTIPWLPDNRPYEAIEAEFLEGLRSLAEKQRGLHVLDLDRAFAERGLTEQDVHSAQTSHWTPRGHAATATILREFLEQQRLVP</sequence>
<proteinExistence type="predicted"/>
<comment type="caution">
    <text evidence="2">The sequence shown here is derived from an EMBL/GenBank/DDBJ whole genome shotgun (WGS) entry which is preliminary data.</text>
</comment>
<gene>
    <name evidence="2" type="ORF">ENS64_10065</name>
</gene>
<dbReference type="Pfam" id="PF13472">
    <property type="entry name" value="Lipase_GDSL_2"/>
    <property type="match status" value="1"/>
</dbReference>
<dbReference type="CDD" id="cd00229">
    <property type="entry name" value="SGNH_hydrolase"/>
    <property type="match status" value="1"/>
</dbReference>
<evidence type="ECO:0000259" key="1">
    <source>
        <dbReference type="Pfam" id="PF13472"/>
    </source>
</evidence>
<dbReference type="EMBL" id="DSVQ01000012">
    <property type="protein sequence ID" value="HGT39591.1"/>
    <property type="molecule type" value="Genomic_DNA"/>
</dbReference>
<dbReference type="InterPro" id="IPR013830">
    <property type="entry name" value="SGNH_hydro"/>
</dbReference>
<evidence type="ECO:0000313" key="2">
    <source>
        <dbReference type="EMBL" id="HGT39591.1"/>
    </source>
</evidence>
<dbReference type="Gene3D" id="3.40.50.1110">
    <property type="entry name" value="SGNH hydrolase"/>
    <property type="match status" value="1"/>
</dbReference>
<keyword evidence="2" id="KW-0378">Hydrolase</keyword>
<feature type="domain" description="SGNH hydrolase-type esterase" evidence="1">
    <location>
        <begin position="103"/>
        <end position="322"/>
    </location>
</feature>
<name>A0A7C4LQV3_9PLAN</name>
<accession>A0A7C4LQV3</accession>
<protein>
    <submittedName>
        <fullName evidence="2">SGNH/GDSL hydrolase family protein</fullName>
    </submittedName>
</protein>
<dbReference type="InterPro" id="IPR036514">
    <property type="entry name" value="SGNH_hydro_sf"/>
</dbReference>
<organism evidence="2">
    <name type="scientific">Schlesneria paludicola</name>
    <dbReference type="NCBI Taxonomy" id="360056"/>
    <lineage>
        <taxon>Bacteria</taxon>
        <taxon>Pseudomonadati</taxon>
        <taxon>Planctomycetota</taxon>
        <taxon>Planctomycetia</taxon>
        <taxon>Planctomycetales</taxon>
        <taxon>Planctomycetaceae</taxon>
        <taxon>Schlesneria</taxon>
    </lineage>
</organism>
<reference evidence="2" key="1">
    <citation type="journal article" date="2020" name="mSystems">
        <title>Genome- and Community-Level Interaction Insights into Carbon Utilization and Element Cycling Functions of Hydrothermarchaeota in Hydrothermal Sediment.</title>
        <authorList>
            <person name="Zhou Z."/>
            <person name="Liu Y."/>
            <person name="Xu W."/>
            <person name="Pan J."/>
            <person name="Luo Z.H."/>
            <person name="Li M."/>
        </authorList>
    </citation>
    <scope>NUCLEOTIDE SEQUENCE [LARGE SCALE GENOMIC DNA]</scope>
    <source>
        <strain evidence="2">SpSt-508</strain>
    </source>
</reference>